<feature type="region of interest" description="Disordered" evidence="1">
    <location>
        <begin position="266"/>
        <end position="466"/>
    </location>
</feature>
<keyword evidence="2" id="KW-0812">Transmembrane</keyword>
<dbReference type="RefSeq" id="XP_040736175.1">
    <property type="nucleotide sequence ID" value="XM_040880393.1"/>
</dbReference>
<feature type="region of interest" description="Disordered" evidence="1">
    <location>
        <begin position="480"/>
        <end position="517"/>
    </location>
</feature>
<feature type="transmembrane region" description="Helical" evidence="2">
    <location>
        <begin position="57"/>
        <end position="80"/>
    </location>
</feature>
<proteinExistence type="predicted"/>
<feature type="compositionally biased region" description="Polar residues" evidence="1">
    <location>
        <begin position="273"/>
        <end position="314"/>
    </location>
</feature>
<gene>
    <name evidence="3" type="ORF">BHQ10_007672</name>
</gene>
<name>A0A364L759_TALAM</name>
<dbReference type="STRING" id="1196081.A0A364L759"/>
<evidence type="ECO:0000256" key="2">
    <source>
        <dbReference type="SAM" id="Phobius"/>
    </source>
</evidence>
<evidence type="ECO:0000256" key="1">
    <source>
        <dbReference type="SAM" id="MobiDB-lite"/>
    </source>
</evidence>
<dbReference type="GeneID" id="63796887"/>
<dbReference type="Proteomes" id="UP000249363">
    <property type="component" value="Unassembled WGS sequence"/>
</dbReference>
<comment type="caution">
    <text evidence="3">The sequence shown here is derived from an EMBL/GenBank/DDBJ whole genome shotgun (WGS) entry which is preliminary data.</text>
</comment>
<feature type="transmembrane region" description="Helical" evidence="2">
    <location>
        <begin position="101"/>
        <end position="121"/>
    </location>
</feature>
<reference evidence="3 4" key="1">
    <citation type="journal article" date="2017" name="Biotechnol. Biofuels">
        <title>Differential beta-glucosidase expression as a function of carbon source availability in Talaromyces amestolkiae: a genomic and proteomic approach.</title>
        <authorList>
            <person name="de Eugenio L.I."/>
            <person name="Mendez-Liter J.A."/>
            <person name="Nieto-Dominguez M."/>
            <person name="Alonso L."/>
            <person name="Gil-Munoz J."/>
            <person name="Barriuso J."/>
            <person name="Prieto A."/>
            <person name="Martinez M.J."/>
        </authorList>
    </citation>
    <scope>NUCLEOTIDE SEQUENCE [LARGE SCALE GENOMIC DNA]</scope>
    <source>
        <strain evidence="3 4">CIB</strain>
    </source>
</reference>
<evidence type="ECO:0000313" key="3">
    <source>
        <dbReference type="EMBL" id="RAO71660.1"/>
    </source>
</evidence>
<evidence type="ECO:0000313" key="4">
    <source>
        <dbReference type="Proteomes" id="UP000249363"/>
    </source>
</evidence>
<feature type="region of interest" description="Disordered" evidence="1">
    <location>
        <begin position="608"/>
        <end position="657"/>
    </location>
</feature>
<keyword evidence="4" id="KW-1185">Reference proteome</keyword>
<feature type="compositionally biased region" description="Pro residues" evidence="1">
    <location>
        <begin position="456"/>
        <end position="466"/>
    </location>
</feature>
<organism evidence="3 4">
    <name type="scientific">Talaromyces amestolkiae</name>
    <dbReference type="NCBI Taxonomy" id="1196081"/>
    <lineage>
        <taxon>Eukaryota</taxon>
        <taxon>Fungi</taxon>
        <taxon>Dikarya</taxon>
        <taxon>Ascomycota</taxon>
        <taxon>Pezizomycotina</taxon>
        <taxon>Eurotiomycetes</taxon>
        <taxon>Eurotiomycetidae</taxon>
        <taxon>Eurotiales</taxon>
        <taxon>Trichocomaceae</taxon>
        <taxon>Talaromyces</taxon>
        <taxon>Talaromyces sect. Talaromyces</taxon>
    </lineage>
</organism>
<protein>
    <submittedName>
        <fullName evidence="3">Uncharacterized protein</fullName>
    </submittedName>
</protein>
<dbReference type="AlphaFoldDB" id="A0A364L759"/>
<keyword evidence="2" id="KW-1133">Transmembrane helix</keyword>
<dbReference type="OrthoDB" id="4226885at2759"/>
<feature type="transmembrane region" description="Helical" evidence="2">
    <location>
        <begin position="21"/>
        <end position="45"/>
    </location>
</feature>
<accession>A0A364L759</accession>
<dbReference type="EMBL" id="MIKG01000016">
    <property type="protein sequence ID" value="RAO71660.1"/>
    <property type="molecule type" value="Genomic_DNA"/>
</dbReference>
<feature type="compositionally biased region" description="Basic and acidic residues" evidence="1">
    <location>
        <begin position="394"/>
        <end position="404"/>
    </location>
</feature>
<keyword evidence="2" id="KW-0472">Membrane</keyword>
<sequence>MSTMFGPSITTNRSRQAWIRAVIFVGLYLILSLSFTQCALVLYLYGTAQVDGLMTPGLIIGLIAAFLSVPFVVIHTILSWQYRRAPGLNMPRNALHMACSHLPRVMVAMWLAASVAGLVVVSKQATCVASTATQQYWKAGLSCQIHRVTVILEILAFITTSALFFCFQVCERPYDSSLLGLYAPQRPPRDGSIFSESSWESETLKNEILYLCRHPDAGPGNGELYWSPNDSSLFETPVRPPSIRYPGPTRVKPQLHLNTHTNSIRPSIIAATSVRTDTSPKVSPVDQTAARSISLRSDISPLSRNPSLTSTLQPGTEAALTKPSVVPPVPKIPDIPEISVPSKVKTKHARQKSSVSSRKFLPKDWLSQPLSEDPQIRALASPPGSPEIEAVFPSKDEVNDKNDDSGSAGLIPNLPSPPAPTASPAGRKSSDDARSGSSNSNGTGIQTRRRSMTAPGNPPPVLPPVPLMVRKSRTSYINPNPRSIHHPHHPNFVPATTITPKTSPDAIQKPPAARPSLAPTQININIYPSPAPSPTEHGPSSTYTLPTDTTLISSPRLYQGSTTSPLIIFILSKQPAHNMMHAPAQTPQHPLRPTYTRRFHSNDGRGFDPAHTLPPIPRSDDTATLYPSTRRPRSSIYGGIPNVATTSNSSSSSNPHEAIGVRRMSLSLADGGVALEGDREIVERRNTYRGAERTSFCAPAVGGVVLG</sequence>